<dbReference type="PANTHER" id="PTHR43194">
    <property type="entry name" value="HYDROLASE ALPHA/BETA FOLD FAMILY"/>
    <property type="match status" value="1"/>
</dbReference>
<dbReference type="SUPFAM" id="SSF53474">
    <property type="entry name" value="alpha/beta-Hydrolases"/>
    <property type="match status" value="1"/>
</dbReference>
<reference evidence="2" key="1">
    <citation type="submission" date="2010-09" db="EMBL/GenBank/DDBJ databases">
        <title>Complete sequence of chromosome1 of Burkholderia sp. CCGE1003.</title>
        <authorList>
            <consortium name="US DOE Joint Genome Institute"/>
            <person name="Lucas S."/>
            <person name="Copeland A."/>
            <person name="Lapidus A."/>
            <person name="Cheng J.-F."/>
            <person name="Bruce D."/>
            <person name="Goodwin L."/>
            <person name="Pitluck S."/>
            <person name="Daligault H."/>
            <person name="Davenport K."/>
            <person name="Detter J.C."/>
            <person name="Han C."/>
            <person name="Tapia R."/>
            <person name="Land M."/>
            <person name="Hauser L."/>
            <person name="Jeffries C."/>
            <person name="Kyrpides N."/>
            <person name="Ivanova N."/>
            <person name="Ovchinnikova G."/>
            <person name="Martinez-Romero E."/>
            <person name="Rogel M.A."/>
            <person name="Auchtung J."/>
            <person name="Tiedje J.M."/>
            <person name="Woyke T."/>
        </authorList>
    </citation>
    <scope>NUCLEOTIDE SEQUENCE</scope>
    <source>
        <strain evidence="2">CCGE1003</strain>
    </source>
</reference>
<evidence type="ECO:0000259" key="1">
    <source>
        <dbReference type="Pfam" id="PF12697"/>
    </source>
</evidence>
<dbReference type="AlphaFoldDB" id="E1T9H1"/>
<accession>E1T9H1</accession>
<dbReference type="Gene3D" id="3.40.50.1820">
    <property type="entry name" value="alpha/beta hydrolase"/>
    <property type="match status" value="1"/>
</dbReference>
<feature type="domain" description="AB hydrolase-1" evidence="1">
    <location>
        <begin position="7"/>
        <end position="240"/>
    </location>
</feature>
<dbReference type="InterPro" id="IPR000073">
    <property type="entry name" value="AB_hydrolase_1"/>
</dbReference>
<dbReference type="GO" id="GO:0016787">
    <property type="term" value="F:hydrolase activity"/>
    <property type="evidence" value="ECO:0007669"/>
    <property type="project" value="UniProtKB-KW"/>
</dbReference>
<name>E1T9H1_BURSG</name>
<dbReference type="InterPro" id="IPR029058">
    <property type="entry name" value="AB_hydrolase_fold"/>
</dbReference>
<evidence type="ECO:0000313" key="2">
    <source>
        <dbReference type="EMBL" id="ADN58944.1"/>
    </source>
</evidence>
<dbReference type="PANTHER" id="PTHR43194:SF5">
    <property type="entry name" value="PIMELOYL-[ACYL-CARRIER PROTEIN] METHYL ESTER ESTERASE"/>
    <property type="match status" value="1"/>
</dbReference>
<dbReference type="InterPro" id="IPR050228">
    <property type="entry name" value="Carboxylesterase_BioH"/>
</dbReference>
<dbReference type="EMBL" id="CP002217">
    <property type="protein sequence ID" value="ADN58944.1"/>
    <property type="molecule type" value="Genomic_DNA"/>
</dbReference>
<dbReference type="Pfam" id="PF12697">
    <property type="entry name" value="Abhydrolase_6"/>
    <property type="match status" value="1"/>
</dbReference>
<protein>
    <submittedName>
        <fullName evidence="2">Alpha/beta hydrolase fold protein</fullName>
    </submittedName>
</protein>
<proteinExistence type="predicted"/>
<dbReference type="OrthoDB" id="5380819at2"/>
<organism evidence="2">
    <name type="scientific">Burkholderia sp. (strain CCGE1003)</name>
    <dbReference type="NCBI Taxonomy" id="640512"/>
    <lineage>
        <taxon>Bacteria</taxon>
        <taxon>Pseudomonadati</taxon>
        <taxon>Pseudomonadota</taxon>
        <taxon>Betaproteobacteria</taxon>
        <taxon>Burkholderiales</taxon>
        <taxon>Burkholderiaceae</taxon>
        <taxon>Burkholderia</taxon>
    </lineage>
</organism>
<dbReference type="STRING" id="640512.BC1003_2992"/>
<sequence>MKKAIPLVMIHGLMGSLNFYRPHERIHSVAVHTPDLIGYGQLKQADEPEITLASQTAHIVRYLREQIEQPCILLGHSVGGAVAMLTADAAPDRVLGIINVEGNFTLADAFWCNKITGLSDEDWLAEHARLVGDPQGWLADGGIAITPQRTEWARCALANQPQKTIRAMARAVVAETGDRGYLPRVRAAIERGTPLFLLAGERSASGWDVPVWAQKAAQDYVIQDGVGHMMMLEQPDEFCRIVEEMVSRLLCAR</sequence>
<keyword evidence="2" id="KW-0378">Hydrolase</keyword>
<dbReference type="HOGENOM" id="CLU_101780_0_0_4"/>
<gene>
    <name evidence="2" type="ordered locus">BC1003_2992</name>
</gene>
<dbReference type="KEGG" id="bgf:BC1003_2992"/>
<dbReference type="eggNOG" id="COG0596">
    <property type="taxonomic scope" value="Bacteria"/>
</dbReference>